<dbReference type="AlphaFoldDB" id="A0AAW1NFX3"/>
<proteinExistence type="inferred from homology"/>
<dbReference type="GO" id="GO:0030246">
    <property type="term" value="F:carbohydrate binding"/>
    <property type="evidence" value="ECO:0007669"/>
    <property type="project" value="InterPro"/>
</dbReference>
<evidence type="ECO:0000256" key="1">
    <source>
        <dbReference type="ARBA" id="ARBA00009792"/>
    </source>
</evidence>
<dbReference type="Pfam" id="PF09261">
    <property type="entry name" value="Alpha-mann_mid"/>
    <property type="match status" value="1"/>
</dbReference>
<dbReference type="InterPro" id="IPR013780">
    <property type="entry name" value="Glyco_hydro_b"/>
</dbReference>
<dbReference type="Proteomes" id="UP001458880">
    <property type="component" value="Unassembled WGS sequence"/>
</dbReference>
<evidence type="ECO:0000256" key="3">
    <source>
        <dbReference type="ARBA" id="ARBA00022723"/>
    </source>
</evidence>
<keyword evidence="6 9" id="KW-0326">Glycosidase</keyword>
<dbReference type="InterPro" id="IPR027291">
    <property type="entry name" value="Glyco_hydro_38_N_sf"/>
</dbReference>
<dbReference type="SMART" id="SM00872">
    <property type="entry name" value="Alpha-mann_mid"/>
    <property type="match status" value="1"/>
</dbReference>
<organism evidence="11 12">
    <name type="scientific">Popillia japonica</name>
    <name type="common">Japanese beetle</name>
    <dbReference type="NCBI Taxonomy" id="7064"/>
    <lineage>
        <taxon>Eukaryota</taxon>
        <taxon>Metazoa</taxon>
        <taxon>Ecdysozoa</taxon>
        <taxon>Arthropoda</taxon>
        <taxon>Hexapoda</taxon>
        <taxon>Insecta</taxon>
        <taxon>Pterygota</taxon>
        <taxon>Neoptera</taxon>
        <taxon>Endopterygota</taxon>
        <taxon>Coleoptera</taxon>
        <taxon>Polyphaga</taxon>
        <taxon>Scarabaeiformia</taxon>
        <taxon>Scarabaeidae</taxon>
        <taxon>Rutelinae</taxon>
        <taxon>Popillia</taxon>
    </lineage>
</organism>
<evidence type="ECO:0000256" key="9">
    <source>
        <dbReference type="RuleBase" id="RU361199"/>
    </source>
</evidence>
<comment type="function">
    <text evidence="7">Catalyzes the first committed step in the biosynthesis of complex N-glycans. It controls conversion of high mannose to complex N-glycans; the final hydrolytic step in the N-glycan maturation pathway.</text>
</comment>
<comment type="caution">
    <text evidence="11">The sequence shown here is derived from an EMBL/GenBank/DDBJ whole genome shotgun (WGS) entry which is preliminary data.</text>
</comment>
<dbReference type="GO" id="GO:0006013">
    <property type="term" value="P:mannose metabolic process"/>
    <property type="evidence" value="ECO:0007669"/>
    <property type="project" value="InterPro"/>
</dbReference>
<dbReference type="GO" id="GO:0046872">
    <property type="term" value="F:metal ion binding"/>
    <property type="evidence" value="ECO:0007669"/>
    <property type="project" value="UniProtKB-KW"/>
</dbReference>
<dbReference type="SUPFAM" id="SSF88688">
    <property type="entry name" value="Families 57/38 glycoside transferase middle domain"/>
    <property type="match status" value="1"/>
</dbReference>
<evidence type="ECO:0000259" key="10">
    <source>
        <dbReference type="SMART" id="SM00872"/>
    </source>
</evidence>
<comment type="catalytic activity">
    <reaction evidence="8">
        <text>N(4)-{beta-D-GlcNAc-(1-&gt;2)-alpha-D-Man-(1-&gt;3)-[alpha-D-Man-(1-&gt;3)-[alpha-D-Man-(1-&gt;6)]-alpha-D-Man-(1-&gt;6)]-beta-D-Man-(1-&gt;4)-beta-D-GlcNAc-(1-&gt;4)-beta-D-GlcNAc}-L-asparaginyl-[protein] + 2 H2O = 2 alpha-D-mannopyranose + an N(4)-{beta-D-GlcNAc-(1-&gt;2)-alpha-D-Man-(1-&gt;3)-[alpha-D-Man-(1-&gt;6)]-beta-D-Man-(1-&gt;4)-beta-D-GlcNAc-(1-&gt;4)-beta-D-GlcNAc}-L-asparaginyl-[protein]</text>
        <dbReference type="Rhea" id="RHEA:56052"/>
        <dbReference type="Rhea" id="RHEA-COMP:14368"/>
        <dbReference type="Rhea" id="RHEA-COMP:14369"/>
        <dbReference type="ChEBI" id="CHEBI:15377"/>
        <dbReference type="ChEBI" id="CHEBI:28729"/>
        <dbReference type="ChEBI" id="CHEBI:60615"/>
        <dbReference type="ChEBI" id="CHEBI:60625"/>
        <dbReference type="EC" id="3.2.1.114"/>
    </reaction>
</comment>
<keyword evidence="5 9" id="KW-0862">Zinc</keyword>
<dbReference type="GO" id="GO:0004572">
    <property type="term" value="F:mannosyl-oligosaccharide 1,3-1,6-alpha-mannosidase activity"/>
    <property type="evidence" value="ECO:0007669"/>
    <property type="project" value="UniProtKB-EC"/>
</dbReference>
<comment type="cofactor">
    <cofactor evidence="9">
        <name>Zn(2+)</name>
        <dbReference type="ChEBI" id="CHEBI:29105"/>
    </cofactor>
    <text evidence="9">Binds 1 zinc ion per subunit.</text>
</comment>
<dbReference type="Pfam" id="PF07748">
    <property type="entry name" value="Glyco_hydro_38C"/>
    <property type="match status" value="1"/>
</dbReference>
<dbReference type="InterPro" id="IPR011013">
    <property type="entry name" value="Gal_mutarotase_sf_dom"/>
</dbReference>
<evidence type="ECO:0000313" key="11">
    <source>
        <dbReference type="EMBL" id="KAK9759064.1"/>
    </source>
</evidence>
<dbReference type="InterPro" id="IPR050843">
    <property type="entry name" value="Glycosyl_Hydrlase_38"/>
</dbReference>
<dbReference type="InterPro" id="IPR011682">
    <property type="entry name" value="Glyco_hydro_38_C"/>
</dbReference>
<dbReference type="Gene3D" id="2.60.40.1180">
    <property type="entry name" value="Golgi alpha-mannosidase II"/>
    <property type="match status" value="1"/>
</dbReference>
<evidence type="ECO:0000256" key="4">
    <source>
        <dbReference type="ARBA" id="ARBA00022801"/>
    </source>
</evidence>
<evidence type="ECO:0000313" key="12">
    <source>
        <dbReference type="Proteomes" id="UP001458880"/>
    </source>
</evidence>
<evidence type="ECO:0000256" key="2">
    <source>
        <dbReference type="ARBA" id="ARBA00011748"/>
    </source>
</evidence>
<dbReference type="InterPro" id="IPR011330">
    <property type="entry name" value="Glyco_hydro/deAcase_b/a-brl"/>
</dbReference>
<dbReference type="EC" id="3.2.1.-" evidence="9"/>
<feature type="domain" description="Glycoside hydrolase family 38 central" evidence="10">
    <location>
        <begin position="405"/>
        <end position="492"/>
    </location>
</feature>
<dbReference type="Gene3D" id="3.20.110.10">
    <property type="entry name" value="Glycoside hydrolase 38, N terminal domain"/>
    <property type="match status" value="1"/>
</dbReference>
<dbReference type="Pfam" id="PF01074">
    <property type="entry name" value="Glyco_hydro_38N"/>
    <property type="match status" value="1"/>
</dbReference>
<comment type="similarity">
    <text evidence="1 9">Belongs to the glycosyl hydrolase 38 family.</text>
</comment>
<dbReference type="InterPro" id="IPR000602">
    <property type="entry name" value="Glyco_hydro_38_N"/>
</dbReference>
<dbReference type="SUPFAM" id="SSF88713">
    <property type="entry name" value="Glycoside hydrolase/deacetylase"/>
    <property type="match status" value="1"/>
</dbReference>
<dbReference type="GO" id="GO:0000139">
    <property type="term" value="C:Golgi membrane"/>
    <property type="evidence" value="ECO:0007669"/>
    <property type="project" value="TreeGrafter"/>
</dbReference>
<name>A0AAW1NFX3_POPJA</name>
<dbReference type="Gene3D" id="1.20.1270.50">
    <property type="entry name" value="Glycoside hydrolase family 38, central domain"/>
    <property type="match status" value="1"/>
</dbReference>
<dbReference type="FunFam" id="1.20.1270.50:FF:000001">
    <property type="entry name" value="Alpha-mannosidase"/>
    <property type="match status" value="1"/>
</dbReference>
<dbReference type="InterPro" id="IPR037094">
    <property type="entry name" value="Glyco_hydro_38_cen_sf"/>
</dbReference>
<gene>
    <name evidence="11" type="ORF">QE152_g292</name>
</gene>
<dbReference type="EMBL" id="JASPKY010000002">
    <property type="protein sequence ID" value="KAK9759064.1"/>
    <property type="molecule type" value="Genomic_DNA"/>
</dbReference>
<dbReference type="SUPFAM" id="SSF74650">
    <property type="entry name" value="Galactose mutarotase-like"/>
    <property type="match status" value="1"/>
</dbReference>
<keyword evidence="12" id="KW-1185">Reference proteome</keyword>
<protein>
    <recommendedName>
        <fullName evidence="9">Alpha-mannosidase</fullName>
        <ecNumber evidence="9">3.2.1.-</ecNumber>
    </recommendedName>
</protein>
<keyword evidence="4 9" id="KW-0378">Hydrolase</keyword>
<dbReference type="PANTHER" id="PTHR11607">
    <property type="entry name" value="ALPHA-MANNOSIDASE"/>
    <property type="match status" value="1"/>
</dbReference>
<dbReference type="InterPro" id="IPR028995">
    <property type="entry name" value="Glyco_hydro_57/38_cen_sf"/>
</dbReference>
<evidence type="ECO:0000256" key="5">
    <source>
        <dbReference type="ARBA" id="ARBA00022833"/>
    </source>
</evidence>
<evidence type="ECO:0000256" key="7">
    <source>
        <dbReference type="ARBA" id="ARBA00059516"/>
    </source>
</evidence>
<comment type="subunit">
    <text evidence="2">Homodimer; disulfide-linked.</text>
</comment>
<reference evidence="11 12" key="1">
    <citation type="journal article" date="2024" name="BMC Genomics">
        <title>De novo assembly and annotation of Popillia japonica's genome with initial clues to its potential as an invasive pest.</title>
        <authorList>
            <person name="Cucini C."/>
            <person name="Boschi S."/>
            <person name="Funari R."/>
            <person name="Cardaioli E."/>
            <person name="Iannotti N."/>
            <person name="Marturano G."/>
            <person name="Paoli F."/>
            <person name="Bruttini M."/>
            <person name="Carapelli A."/>
            <person name="Frati F."/>
            <person name="Nardi F."/>
        </authorList>
    </citation>
    <scope>NUCLEOTIDE SEQUENCE [LARGE SCALE GENOMIC DNA]</scope>
    <source>
        <strain evidence="11">DMR45628</strain>
    </source>
</reference>
<evidence type="ECO:0000256" key="6">
    <source>
        <dbReference type="ARBA" id="ARBA00023295"/>
    </source>
</evidence>
<dbReference type="GO" id="GO:0006491">
    <property type="term" value="P:N-glycan processing"/>
    <property type="evidence" value="ECO:0007669"/>
    <property type="project" value="TreeGrafter"/>
</dbReference>
<accession>A0AAW1NFX3</accession>
<dbReference type="InterPro" id="IPR015341">
    <property type="entry name" value="Glyco_hydro_38_cen"/>
</dbReference>
<dbReference type="Gene3D" id="2.70.98.30">
    <property type="entry name" value="Golgi alpha-mannosidase II, domain 4"/>
    <property type="match status" value="1"/>
</dbReference>
<sequence length="1051" mass="123189">MWKILAGNPRRRIRLHSYKENDILKNKTYIKYCPLVQSFTADIDTNEIFQSFQLQDMGPLNFWDDGLESRHLQLARKPSRLPLKVILVPHSHNDAGWLETYVYYYNTQTIHILNNLIDKLEKFKNMTFIWSEVVFLKTWWHTAPPKRRKALRDLVANGRLEITTGGWVMTDEATTHLYALVDQLMEGHQWLYTHLGVQPKFGWSVDVFGHSSTQAHLLSLSGIRATVIQRIHYAWKQWFAQTQCGDFMWVPNWKDKNQKGILTHNQPFQLYTTRSCGPNEFICAEFDFQRKQEDSDISNEQVIKSLAGQLIEQYRRSGSLFKHNVVLMPLGCDFCWKKSGEWDLMYENYNRIAQYAKQHSDNNVDIEFGTVKTYFQEILKRGTTTPTLNGDFFVYADTDDSGTANYWSGYFTTRPYFKILDRYLEAKLRSTEILYAYALNYYDEYGSEQLDIFRKDYNKIVRARRTLGLFQHHDSITGTSKKFVMNDSAMKILKVIHEVTEVQRRSVRALLFPNEFVVDVSYESVWRDLGNVIQENVFCNENDSIKKLIFFNPLAQRRVQFVKFLSNSINTKIRHYVNKTDIPIQISPVWKYLQQRVNVSISLNKFELAFFINLPPLSLTTYELYHSIVSLNLPTIYSNTNFSQNHTKFKVKNFLLNNMQIANTKYVLRFHSASGLIKSIHDKIKEKTVKFTMEIGAYKSMEYLSGVYVFFPKKYIYVVQRNVLEQSRPIIHLVRGEIYNQLTVIYGTFFTIIVRLYNTNSHLSDAIHIENSVNFGTPEHFLNTELYMRFKTNIQNSDPPIVYTDCNSFHMQKRTYTESATIAGNYFPMTSMAYIEDRQNRLSLLSNHAHGVASLERGNLEVMLDRRITFNDNKGVDEGLVDNLKIINEFWLILEHFTSIDQYFKQESEISRPSMFANHMSNALNYPLSMFSLLENHLNRKVSDIQLLKDCFPCDIHVVNLRVQPRFRFPKIFSKNAFLIVHRQGYTCNLEGSYICNNLDFKHNCGFQTMKVVKMVNMTLTGLRDISRPFTSFSQMYLPPMSIQTYNVTFA</sequence>
<dbReference type="PANTHER" id="PTHR11607:SF70">
    <property type="entry name" value="ALPHA-MANNOSIDASE"/>
    <property type="match status" value="1"/>
</dbReference>
<keyword evidence="3 9" id="KW-0479">Metal-binding</keyword>
<evidence type="ECO:0000256" key="8">
    <source>
        <dbReference type="ARBA" id="ARBA00093232"/>
    </source>
</evidence>